<dbReference type="PANTHER" id="PTHR22893">
    <property type="entry name" value="NADH OXIDOREDUCTASE-RELATED"/>
    <property type="match status" value="1"/>
</dbReference>
<evidence type="ECO:0000259" key="4">
    <source>
        <dbReference type="Pfam" id="PF00724"/>
    </source>
</evidence>
<sequence>MPQDKPQTTPIRALGDTKLFQPIQVGRHTLAQRIAFAPSTRRRATSNHVATDISLDYYKARAQAPGTLIITEATFASPQAGGGAHVPGIFTSQQIQAWKKITDAIRSQGSFSCVQLWHLGRVADPALLKSQGLDFVAPSAEYVSDESHRVAHAADNELRPFTTEEIEDLIHHQYPTAARNALDAGFDYVEIHSAHGYTLDQFLNPETNKRHDEYGGASIENRTRVLLQIIDQLIPIVGADRLAVRLSPWAKFQVTSAVGPETHAYILTELQRRADSGNQLAYVSLVEPRVQGSYDVDAHTSVTQSNEFALKIWQGKVIRAGNYTYDAPQFDTLLRDLDDDRTIIGFSRFFISNPDLVWRLKHGVALNHYQRDTFYNQDNWGYNTWNSHDEDRVWDEAHERRVFGRALA</sequence>
<dbReference type="CDD" id="cd02933">
    <property type="entry name" value="OYE_like_FMN"/>
    <property type="match status" value="1"/>
</dbReference>
<dbReference type="Proteomes" id="UP001497383">
    <property type="component" value="Chromosome 5"/>
</dbReference>
<evidence type="ECO:0000256" key="3">
    <source>
        <dbReference type="ARBA" id="ARBA00022643"/>
    </source>
</evidence>
<evidence type="ECO:0000256" key="1">
    <source>
        <dbReference type="ARBA" id="ARBA00001917"/>
    </source>
</evidence>
<dbReference type="Gene3D" id="3.20.20.70">
    <property type="entry name" value="Aldolase class I"/>
    <property type="match status" value="1"/>
</dbReference>
<dbReference type="SUPFAM" id="SSF51395">
    <property type="entry name" value="FMN-linked oxidoreductases"/>
    <property type="match status" value="1"/>
</dbReference>
<dbReference type="InterPro" id="IPR001155">
    <property type="entry name" value="OxRdtase_FMN_N"/>
</dbReference>
<comment type="cofactor">
    <cofactor evidence="1">
        <name>FMN</name>
        <dbReference type="ChEBI" id="CHEBI:58210"/>
    </cofactor>
</comment>
<keyword evidence="3" id="KW-0285">Flavoprotein</keyword>
<name>A0ABP0ZRK4_9ASCO</name>
<protein>
    <recommendedName>
        <fullName evidence="4">NADH:flavin oxidoreductase/NADH oxidase N-terminal domain-containing protein</fullName>
    </recommendedName>
</protein>
<dbReference type="Pfam" id="PF00724">
    <property type="entry name" value="Oxidored_FMN"/>
    <property type="match status" value="1"/>
</dbReference>
<gene>
    <name evidence="5" type="ORF">LODBEIA_P42060</name>
</gene>
<dbReference type="GeneID" id="92209402"/>
<accession>A0ABP0ZRK4</accession>
<keyword evidence="3" id="KW-0288">FMN</keyword>
<reference evidence="5 6" key="1">
    <citation type="submission" date="2024-03" db="EMBL/GenBank/DDBJ databases">
        <authorList>
            <person name="Brejova B."/>
        </authorList>
    </citation>
    <scope>NUCLEOTIDE SEQUENCE [LARGE SCALE GENOMIC DNA]</scope>
    <source>
        <strain evidence="5 6">CBS 14171</strain>
    </source>
</reference>
<organism evidence="5 6">
    <name type="scientific">Lodderomyces beijingensis</name>
    <dbReference type="NCBI Taxonomy" id="1775926"/>
    <lineage>
        <taxon>Eukaryota</taxon>
        <taxon>Fungi</taxon>
        <taxon>Dikarya</taxon>
        <taxon>Ascomycota</taxon>
        <taxon>Saccharomycotina</taxon>
        <taxon>Pichiomycetes</taxon>
        <taxon>Debaryomycetaceae</taxon>
        <taxon>Candida/Lodderomyces clade</taxon>
        <taxon>Lodderomyces</taxon>
    </lineage>
</organism>
<dbReference type="InterPro" id="IPR013785">
    <property type="entry name" value="Aldolase_TIM"/>
</dbReference>
<proteinExistence type="inferred from homology"/>
<evidence type="ECO:0000313" key="6">
    <source>
        <dbReference type="Proteomes" id="UP001497383"/>
    </source>
</evidence>
<keyword evidence="6" id="KW-1185">Reference proteome</keyword>
<evidence type="ECO:0000256" key="2">
    <source>
        <dbReference type="ARBA" id="ARBA00005979"/>
    </source>
</evidence>
<dbReference type="EMBL" id="OZ022409">
    <property type="protein sequence ID" value="CAK9440106.1"/>
    <property type="molecule type" value="Genomic_DNA"/>
</dbReference>
<feature type="domain" description="NADH:flavin oxidoreductase/NADH oxidase N-terminal" evidence="4">
    <location>
        <begin position="18"/>
        <end position="367"/>
    </location>
</feature>
<dbReference type="InterPro" id="IPR045247">
    <property type="entry name" value="Oye-like"/>
</dbReference>
<dbReference type="RefSeq" id="XP_066831144.1">
    <property type="nucleotide sequence ID" value="XM_066974402.1"/>
</dbReference>
<evidence type="ECO:0000313" key="5">
    <source>
        <dbReference type="EMBL" id="CAK9440106.1"/>
    </source>
</evidence>
<dbReference type="PANTHER" id="PTHR22893:SF91">
    <property type="entry name" value="NADPH DEHYDROGENASE 2-RELATED"/>
    <property type="match status" value="1"/>
</dbReference>
<comment type="similarity">
    <text evidence="2">Belongs to the NADH:flavin oxidoreductase/NADH oxidase family.</text>
</comment>